<organism evidence="2 3">
    <name type="scientific">Phytophthora cactorum</name>
    <dbReference type="NCBI Taxonomy" id="29920"/>
    <lineage>
        <taxon>Eukaryota</taxon>
        <taxon>Sar</taxon>
        <taxon>Stramenopiles</taxon>
        <taxon>Oomycota</taxon>
        <taxon>Peronosporomycetes</taxon>
        <taxon>Peronosporales</taxon>
        <taxon>Peronosporaceae</taxon>
        <taxon>Phytophthora</taxon>
    </lineage>
</organism>
<dbReference type="Proteomes" id="UP000774804">
    <property type="component" value="Unassembled WGS sequence"/>
</dbReference>
<name>A0A8T1JWB6_9STRA</name>
<gene>
    <name evidence="1" type="ORF">PC115_g20904</name>
    <name evidence="2" type="ORF">PC118_g21035</name>
</gene>
<dbReference type="EMBL" id="RCMI01001392">
    <property type="protein sequence ID" value="KAG2885749.1"/>
    <property type="molecule type" value="Genomic_DNA"/>
</dbReference>
<evidence type="ECO:0000313" key="2">
    <source>
        <dbReference type="EMBL" id="KAG2963160.1"/>
    </source>
</evidence>
<evidence type="ECO:0000313" key="3">
    <source>
        <dbReference type="Proteomes" id="UP000697107"/>
    </source>
</evidence>
<sequence length="73" mass="7567">MRSALPKVGNACAGSSRLLSVSAVGRGFTVWQLQERLQSGSTATGGALSNEPVYEPESAMCGDICDTCMNAVQ</sequence>
<reference evidence="2" key="1">
    <citation type="submission" date="2018-10" db="EMBL/GenBank/DDBJ databases">
        <title>Effector identification in a new, highly contiguous assembly of the strawberry crown rot pathogen Phytophthora cactorum.</title>
        <authorList>
            <person name="Armitage A.D."/>
            <person name="Nellist C.F."/>
            <person name="Bates H."/>
            <person name="Vickerstaff R.J."/>
            <person name="Harrison R.J."/>
        </authorList>
    </citation>
    <scope>NUCLEOTIDE SEQUENCE</scope>
    <source>
        <strain evidence="1">4032</strain>
        <strain evidence="2">P415</strain>
    </source>
</reference>
<proteinExistence type="predicted"/>
<comment type="caution">
    <text evidence="2">The sequence shown here is derived from an EMBL/GenBank/DDBJ whole genome shotgun (WGS) entry which is preliminary data.</text>
</comment>
<evidence type="ECO:0000313" key="1">
    <source>
        <dbReference type="EMBL" id="KAG2885749.1"/>
    </source>
</evidence>
<accession>A0A8T1JWB6</accession>
<dbReference type="Proteomes" id="UP000697107">
    <property type="component" value="Unassembled WGS sequence"/>
</dbReference>
<protein>
    <submittedName>
        <fullName evidence="2">Uncharacterized protein</fullName>
    </submittedName>
</protein>
<dbReference type="EMBL" id="RCML01001367">
    <property type="protein sequence ID" value="KAG2963160.1"/>
    <property type="molecule type" value="Genomic_DNA"/>
</dbReference>
<dbReference type="AlphaFoldDB" id="A0A8T1JWB6"/>